<protein>
    <recommendedName>
        <fullName evidence="4">CBM1 domain-containing protein</fullName>
    </recommendedName>
</protein>
<dbReference type="AlphaFoldDB" id="A0A9Q5HY38"/>
<accession>A0A9Q5HY38</accession>
<feature type="compositionally biased region" description="Low complexity" evidence="2">
    <location>
        <begin position="83"/>
        <end position="116"/>
    </location>
</feature>
<dbReference type="GO" id="GO:0005576">
    <property type="term" value="C:extracellular region"/>
    <property type="evidence" value="ECO:0007669"/>
    <property type="project" value="InterPro"/>
</dbReference>
<dbReference type="SUPFAM" id="SSF57180">
    <property type="entry name" value="Cellulose-binding domain"/>
    <property type="match status" value="1"/>
</dbReference>
<dbReference type="EMBL" id="LNZH02000184">
    <property type="protein sequence ID" value="OCB88152.1"/>
    <property type="molecule type" value="Genomic_DNA"/>
</dbReference>
<dbReference type="OrthoDB" id="2586582at2759"/>
<evidence type="ECO:0000256" key="3">
    <source>
        <dbReference type="SAM" id="SignalP"/>
    </source>
</evidence>
<feature type="region of interest" description="Disordered" evidence="2">
    <location>
        <begin position="82"/>
        <end position="125"/>
    </location>
</feature>
<dbReference type="Proteomes" id="UP000757232">
    <property type="component" value="Unassembled WGS sequence"/>
</dbReference>
<evidence type="ECO:0000313" key="6">
    <source>
        <dbReference type="Proteomes" id="UP000757232"/>
    </source>
</evidence>
<feature type="signal peptide" evidence="3">
    <location>
        <begin position="1"/>
        <end position="20"/>
    </location>
</feature>
<dbReference type="InterPro" id="IPR000254">
    <property type="entry name" value="CBD"/>
</dbReference>
<dbReference type="GO" id="GO:0030248">
    <property type="term" value="F:cellulose binding"/>
    <property type="evidence" value="ECO:0007669"/>
    <property type="project" value="InterPro"/>
</dbReference>
<evidence type="ECO:0000256" key="1">
    <source>
        <dbReference type="ARBA" id="ARBA00022729"/>
    </source>
</evidence>
<reference evidence="5" key="1">
    <citation type="submission" date="2016-06" db="EMBL/GenBank/DDBJ databases">
        <title>Draft Genome sequence of the fungus Inonotus baumii.</title>
        <authorList>
            <person name="Zhu H."/>
            <person name="Lin W."/>
        </authorList>
    </citation>
    <scope>NUCLEOTIDE SEQUENCE</scope>
    <source>
        <strain evidence="5">821</strain>
    </source>
</reference>
<name>A0A9Q5HY38_SANBA</name>
<feature type="chain" id="PRO_5040284632" description="CBM1 domain-containing protein" evidence="3">
    <location>
        <begin position="21"/>
        <end position="125"/>
    </location>
</feature>
<evidence type="ECO:0000256" key="2">
    <source>
        <dbReference type="SAM" id="MobiDB-lite"/>
    </source>
</evidence>
<comment type="caution">
    <text evidence="5">The sequence shown here is derived from an EMBL/GenBank/DDBJ whole genome shotgun (WGS) entry which is preliminary data.</text>
</comment>
<dbReference type="GO" id="GO:0005975">
    <property type="term" value="P:carbohydrate metabolic process"/>
    <property type="evidence" value="ECO:0007669"/>
    <property type="project" value="InterPro"/>
</dbReference>
<keyword evidence="1 3" id="KW-0732">Signal</keyword>
<proteinExistence type="predicted"/>
<gene>
    <name evidence="5" type="ORF">A7U60_g4781</name>
</gene>
<dbReference type="InterPro" id="IPR035971">
    <property type="entry name" value="CBD_sf"/>
</dbReference>
<sequence>MLRTGLLAFAVLSSALTATAQQSVWGQCTFFNLYLTTSKLLTVLSVQHQGGGIGWTGPTTCVSGSTCVRQNDYYYQCLPGAATTTTSNLPSTTPTTTTTGPSPPSTTTTAPGSSQTCPSLRRMKH</sequence>
<dbReference type="PROSITE" id="PS51164">
    <property type="entry name" value="CBM1_2"/>
    <property type="match status" value="1"/>
</dbReference>
<feature type="domain" description="CBM1" evidence="4">
    <location>
        <begin position="42"/>
        <end position="78"/>
    </location>
</feature>
<dbReference type="SMART" id="SM00236">
    <property type="entry name" value="fCBD"/>
    <property type="match status" value="1"/>
</dbReference>
<evidence type="ECO:0000259" key="4">
    <source>
        <dbReference type="PROSITE" id="PS51164"/>
    </source>
</evidence>
<keyword evidence="6" id="KW-1185">Reference proteome</keyword>
<dbReference type="Pfam" id="PF00734">
    <property type="entry name" value="CBM_1"/>
    <property type="match status" value="1"/>
</dbReference>
<evidence type="ECO:0000313" key="5">
    <source>
        <dbReference type="EMBL" id="OCB88152.1"/>
    </source>
</evidence>
<organism evidence="5 6">
    <name type="scientific">Sanghuangporus baumii</name>
    <name type="common">Phellinus baumii</name>
    <dbReference type="NCBI Taxonomy" id="108892"/>
    <lineage>
        <taxon>Eukaryota</taxon>
        <taxon>Fungi</taxon>
        <taxon>Dikarya</taxon>
        <taxon>Basidiomycota</taxon>
        <taxon>Agaricomycotina</taxon>
        <taxon>Agaricomycetes</taxon>
        <taxon>Hymenochaetales</taxon>
        <taxon>Hymenochaetaceae</taxon>
        <taxon>Sanghuangporus</taxon>
    </lineage>
</organism>